<dbReference type="OrthoDB" id="1716479at2"/>
<protein>
    <recommendedName>
        <fullName evidence="2">LysM domain-containing protein</fullName>
    </recommendedName>
</protein>
<dbReference type="AlphaFoldDB" id="G5GGW2"/>
<keyword evidence="1" id="KW-0812">Transmembrane</keyword>
<organism evidence="3 4">
    <name type="scientific">Johnsonella ignava ATCC 51276</name>
    <dbReference type="NCBI Taxonomy" id="679200"/>
    <lineage>
        <taxon>Bacteria</taxon>
        <taxon>Bacillati</taxon>
        <taxon>Bacillota</taxon>
        <taxon>Clostridia</taxon>
        <taxon>Lachnospirales</taxon>
        <taxon>Lachnospiraceae</taxon>
        <taxon>Johnsonella</taxon>
    </lineage>
</organism>
<dbReference type="EMBL" id="ACZL01000014">
    <property type="protein sequence ID" value="EHI56020.1"/>
    <property type="molecule type" value="Genomic_DNA"/>
</dbReference>
<dbReference type="RefSeq" id="WP_005540016.1">
    <property type="nucleotide sequence ID" value="NZ_JH378830.1"/>
</dbReference>
<dbReference type="HOGENOM" id="CLU_2130105_0_0_9"/>
<keyword evidence="4" id="KW-1185">Reference proteome</keyword>
<evidence type="ECO:0000259" key="2">
    <source>
        <dbReference type="Pfam" id="PF01476"/>
    </source>
</evidence>
<dbReference type="Proteomes" id="UP000003011">
    <property type="component" value="Unassembled WGS sequence"/>
</dbReference>
<dbReference type="Gene3D" id="3.10.350.10">
    <property type="entry name" value="LysM domain"/>
    <property type="match status" value="1"/>
</dbReference>
<feature type="domain" description="LysM" evidence="2">
    <location>
        <begin position="61"/>
        <end position="109"/>
    </location>
</feature>
<dbReference type="InterPro" id="IPR036779">
    <property type="entry name" value="LysM_dom_sf"/>
</dbReference>
<feature type="transmembrane region" description="Helical" evidence="1">
    <location>
        <begin position="21"/>
        <end position="41"/>
    </location>
</feature>
<comment type="caution">
    <text evidence="3">The sequence shown here is derived from an EMBL/GenBank/DDBJ whole genome shotgun (WGS) entry which is preliminary data.</text>
</comment>
<sequence>MKTYKNKYYPNKYHKNKRYKNTLTAFVLMLALAMMTIYFFIQTDTRSRAEDSKNVYYTYVKIEYGDTLDTIYEKYNTDKEITKTEYKKTIMKINGMYSENIYPGLFLTIAVYY</sequence>
<dbReference type="InterPro" id="IPR018392">
    <property type="entry name" value="LysM"/>
</dbReference>
<evidence type="ECO:0000313" key="3">
    <source>
        <dbReference type="EMBL" id="EHI56020.1"/>
    </source>
</evidence>
<keyword evidence="1" id="KW-1133">Transmembrane helix</keyword>
<reference evidence="3 4" key="1">
    <citation type="submission" date="2011-08" db="EMBL/GenBank/DDBJ databases">
        <title>The Genome Sequence of Johnsonella ignava ATCC 51276.</title>
        <authorList>
            <consortium name="The Broad Institute Genome Sequencing Platform"/>
            <person name="Earl A."/>
            <person name="Ward D."/>
            <person name="Feldgarden M."/>
            <person name="Gevers D."/>
            <person name="Izard J."/>
            <person name="Blanton J.M."/>
            <person name="Baranova O.V."/>
            <person name="Dewhirst F.E."/>
            <person name="Young S.K."/>
            <person name="Zeng Q."/>
            <person name="Gargeya S."/>
            <person name="Fitzgerald M."/>
            <person name="Haas B."/>
            <person name="Abouelleil A."/>
            <person name="Alvarado L."/>
            <person name="Arachchi H.M."/>
            <person name="Berlin A."/>
            <person name="Brown A."/>
            <person name="Chapman S.B."/>
            <person name="Chen Z."/>
            <person name="Dunbar C."/>
            <person name="Freedman E."/>
            <person name="Gearin G."/>
            <person name="Gellesch M."/>
            <person name="Goldberg J."/>
            <person name="Griggs A."/>
            <person name="Gujja S."/>
            <person name="Heiman D."/>
            <person name="Howarth C."/>
            <person name="Larson L."/>
            <person name="Lui A."/>
            <person name="MacDonald P.J.P."/>
            <person name="Montmayeur A."/>
            <person name="Murphy C."/>
            <person name="Neiman D."/>
            <person name="Pearson M."/>
            <person name="Priest M."/>
            <person name="Roberts A."/>
            <person name="Saif S."/>
            <person name="Shea T."/>
            <person name="Shenoy N."/>
            <person name="Sisk P."/>
            <person name="Stolte C."/>
            <person name="Sykes S."/>
            <person name="Wortman J."/>
            <person name="Nusbaum C."/>
            <person name="Birren B."/>
        </authorList>
    </citation>
    <scope>NUCLEOTIDE SEQUENCE [LARGE SCALE GENOMIC DNA]</scope>
    <source>
        <strain evidence="3 4">ATCC 51276</strain>
    </source>
</reference>
<evidence type="ECO:0000256" key="1">
    <source>
        <dbReference type="SAM" id="Phobius"/>
    </source>
</evidence>
<proteinExistence type="predicted"/>
<dbReference type="eggNOG" id="ENOG5033P9M">
    <property type="taxonomic scope" value="Bacteria"/>
</dbReference>
<dbReference type="Pfam" id="PF01476">
    <property type="entry name" value="LysM"/>
    <property type="match status" value="1"/>
</dbReference>
<evidence type="ECO:0000313" key="4">
    <source>
        <dbReference type="Proteomes" id="UP000003011"/>
    </source>
</evidence>
<name>G5GGW2_9FIRM</name>
<accession>G5GGW2</accession>
<keyword evidence="1" id="KW-0472">Membrane</keyword>
<gene>
    <name evidence="3" type="ORF">HMPREF9333_00802</name>
</gene>